<dbReference type="GO" id="GO:0005634">
    <property type="term" value="C:nucleus"/>
    <property type="evidence" value="ECO:0007669"/>
    <property type="project" value="InterPro"/>
</dbReference>
<gene>
    <name evidence="2" type="ORF">DAT39_007963</name>
</gene>
<name>A0A8J4X542_CLAMG</name>
<dbReference type="EMBL" id="QNUK01000092">
    <property type="protein sequence ID" value="KAF5902326.1"/>
    <property type="molecule type" value="Genomic_DNA"/>
</dbReference>
<comment type="caution">
    <text evidence="2">The sequence shown here is derived from an EMBL/GenBank/DDBJ whole genome shotgun (WGS) entry which is preliminary data.</text>
</comment>
<evidence type="ECO:0000256" key="1">
    <source>
        <dbReference type="SAM" id="MobiDB-lite"/>
    </source>
</evidence>
<dbReference type="GO" id="GO:0000981">
    <property type="term" value="F:DNA-binding transcription factor activity, RNA polymerase II-specific"/>
    <property type="evidence" value="ECO:0007669"/>
    <property type="project" value="TreeGrafter"/>
</dbReference>
<organism evidence="2 3">
    <name type="scientific">Clarias magur</name>
    <name type="common">Asian catfish</name>
    <name type="synonym">Macropteronotus magur</name>
    <dbReference type="NCBI Taxonomy" id="1594786"/>
    <lineage>
        <taxon>Eukaryota</taxon>
        <taxon>Metazoa</taxon>
        <taxon>Chordata</taxon>
        <taxon>Craniata</taxon>
        <taxon>Vertebrata</taxon>
        <taxon>Euteleostomi</taxon>
        <taxon>Actinopterygii</taxon>
        <taxon>Neopterygii</taxon>
        <taxon>Teleostei</taxon>
        <taxon>Ostariophysi</taxon>
        <taxon>Siluriformes</taxon>
        <taxon>Clariidae</taxon>
        <taxon>Clarias</taxon>
    </lineage>
</organism>
<dbReference type="GO" id="GO:0005667">
    <property type="term" value="C:transcription regulator complex"/>
    <property type="evidence" value="ECO:0007669"/>
    <property type="project" value="TreeGrafter"/>
</dbReference>
<evidence type="ECO:0000313" key="2">
    <source>
        <dbReference type="EMBL" id="KAF5902326.1"/>
    </source>
</evidence>
<dbReference type="OrthoDB" id="5970722at2759"/>
<proteinExistence type="predicted"/>
<dbReference type="PANTHER" id="PTHR45879:SF3">
    <property type="entry name" value="CYCLIC AMP RESPONSE ELEMENT-BINDING PROTEIN B"/>
    <property type="match status" value="1"/>
</dbReference>
<dbReference type="InterPro" id="IPR001630">
    <property type="entry name" value="Leuzip_CREB"/>
</dbReference>
<feature type="non-terminal residue" evidence="2">
    <location>
        <position position="149"/>
    </location>
</feature>
<dbReference type="Proteomes" id="UP000727407">
    <property type="component" value="Unassembled WGS sequence"/>
</dbReference>
<dbReference type="PANTHER" id="PTHR45879">
    <property type="entry name" value="CYCLIC AMP RESPONSE ELEMENT-BINDING PROTEIN B"/>
    <property type="match status" value="1"/>
</dbReference>
<protein>
    <submittedName>
        <fullName evidence="2">cAMP-responsive element modulator-like isoform X1</fullName>
    </submittedName>
</protein>
<evidence type="ECO:0000313" key="3">
    <source>
        <dbReference type="Proteomes" id="UP000727407"/>
    </source>
</evidence>
<reference evidence="2" key="1">
    <citation type="submission" date="2020-07" db="EMBL/GenBank/DDBJ databases">
        <title>Clarias magur genome sequencing, assembly and annotation.</title>
        <authorList>
            <person name="Kushwaha B."/>
            <person name="Kumar R."/>
            <person name="Das P."/>
            <person name="Joshi C.G."/>
            <person name="Kumar D."/>
            <person name="Nagpure N.S."/>
            <person name="Pandey M."/>
            <person name="Agarwal S."/>
            <person name="Srivastava S."/>
            <person name="Singh M."/>
            <person name="Sahoo L."/>
            <person name="Jayasankar P."/>
            <person name="Meher P.K."/>
            <person name="Koringa P.G."/>
            <person name="Iquebal M.A."/>
            <person name="Das S.P."/>
            <person name="Bit A."/>
            <person name="Patnaik S."/>
            <person name="Patel N."/>
            <person name="Shah T.M."/>
            <person name="Hinsu A."/>
            <person name="Jena J.K."/>
        </authorList>
    </citation>
    <scope>NUCLEOTIDE SEQUENCE</scope>
    <source>
        <strain evidence="2">CIFAMagur01</strain>
        <tissue evidence="2">Testis</tissue>
    </source>
</reference>
<feature type="non-terminal residue" evidence="2">
    <location>
        <position position="1"/>
    </location>
</feature>
<sequence>KRNTFMDTEVPSLVGYTELKSIKTQGLPAYQEASMSCKNETYTEDIFVPGSFNRKNLRERYPSPPMSIMIAEALAVKNTARSRVQASAFYSSNRGQESATGDMSALQTCSPTVSLQQGVAMESSSSPPHSSQKRPEEAARKRELRMKKN</sequence>
<feature type="compositionally biased region" description="Polar residues" evidence="1">
    <location>
        <begin position="89"/>
        <end position="117"/>
    </location>
</feature>
<dbReference type="AlphaFoldDB" id="A0A8J4X542"/>
<accession>A0A8J4X542</accession>
<feature type="region of interest" description="Disordered" evidence="1">
    <location>
        <begin position="89"/>
        <end position="149"/>
    </location>
</feature>
<keyword evidence="3" id="KW-1185">Reference proteome</keyword>
<dbReference type="GO" id="GO:0000978">
    <property type="term" value="F:RNA polymerase II cis-regulatory region sequence-specific DNA binding"/>
    <property type="evidence" value="ECO:0007669"/>
    <property type="project" value="TreeGrafter"/>
</dbReference>